<dbReference type="GO" id="GO:0051537">
    <property type="term" value="F:2 iron, 2 sulfur cluster binding"/>
    <property type="evidence" value="ECO:0007669"/>
    <property type="project" value="UniProtKB-UniRule"/>
</dbReference>
<evidence type="ECO:0000256" key="6">
    <source>
        <dbReference type="ARBA" id="ARBA00023014"/>
    </source>
</evidence>
<feature type="domain" description="Iron-binding zinc finger CDGSH type" evidence="8">
    <location>
        <begin position="62"/>
        <end position="100"/>
    </location>
</feature>
<dbReference type="EMBL" id="HBUF01365304">
    <property type="protein sequence ID" value="CAG6723233.1"/>
    <property type="molecule type" value="Transcribed_RNA"/>
</dbReference>
<accession>A0A8D8TKV4</accession>
<evidence type="ECO:0000313" key="9">
    <source>
        <dbReference type="EMBL" id="CAG6687221.1"/>
    </source>
</evidence>
<keyword evidence="5 7" id="KW-0408">Iron</keyword>
<dbReference type="EMBL" id="HBUF01672910">
    <property type="protein sequence ID" value="CAG6790783.1"/>
    <property type="molecule type" value="Transcribed_RNA"/>
</dbReference>
<sequence>MIQREFLLWIWTSIVGGAFGVFRGDLNYHTITPSPPTVHTMAGPTHVLVHVNPEIHKAFADKLVDYYDKENLSDFTVFCRCWRSKKFPYCNGFHHEYNKLIGDNVGPLIVRRRNVTFGAKHYRRMSRYGINWTDAGTPTMCRNTPPTPTTPKRRRPYTDVTVDVDAIFKEYGDQFYNFTKYMDEFINISRITPYTGTTEDENATDPEPTLWYPTFRIKRFVTLPPINEEILPQNNKERE</sequence>
<dbReference type="GO" id="GO:0046872">
    <property type="term" value="F:metal ion binding"/>
    <property type="evidence" value="ECO:0007669"/>
    <property type="project" value="UniProtKB-UniRule"/>
</dbReference>
<organism evidence="9">
    <name type="scientific">Cacopsylla melanoneura</name>
    <dbReference type="NCBI Taxonomy" id="428564"/>
    <lineage>
        <taxon>Eukaryota</taxon>
        <taxon>Metazoa</taxon>
        <taxon>Ecdysozoa</taxon>
        <taxon>Arthropoda</taxon>
        <taxon>Hexapoda</taxon>
        <taxon>Insecta</taxon>
        <taxon>Pterygota</taxon>
        <taxon>Neoptera</taxon>
        <taxon>Paraneoptera</taxon>
        <taxon>Hemiptera</taxon>
        <taxon>Sternorrhyncha</taxon>
        <taxon>Psylloidea</taxon>
        <taxon>Psyllidae</taxon>
        <taxon>Psyllinae</taxon>
        <taxon>Cacopsylla</taxon>
    </lineage>
</organism>
<evidence type="ECO:0000256" key="3">
    <source>
        <dbReference type="ARBA" id="ARBA00022714"/>
    </source>
</evidence>
<protein>
    <recommendedName>
        <fullName evidence="7">CDGSH iron-sulfur domain-containing protein 2 homologue</fullName>
    </recommendedName>
</protein>
<evidence type="ECO:0000256" key="2">
    <source>
        <dbReference type="ARBA" id="ARBA00008624"/>
    </source>
</evidence>
<dbReference type="PANTHER" id="PTHR13680">
    <property type="entry name" value="CDGSH IRON-SULFUR DOMAIN-CONTAINING PROTEIN 1"/>
    <property type="match status" value="1"/>
</dbReference>
<dbReference type="Gene3D" id="3.40.5.90">
    <property type="entry name" value="CDGSH iron-sulfur domain, mitoNEET-type"/>
    <property type="match status" value="1"/>
</dbReference>
<keyword evidence="7" id="KW-0256">Endoplasmic reticulum</keyword>
<dbReference type="InterPro" id="IPR042216">
    <property type="entry name" value="MitoNEET_CISD"/>
</dbReference>
<evidence type="ECO:0000259" key="8">
    <source>
        <dbReference type="SMART" id="SM00704"/>
    </source>
</evidence>
<dbReference type="EMBL" id="HBUF01672909">
    <property type="protein sequence ID" value="CAG6790782.1"/>
    <property type="molecule type" value="Transcribed_RNA"/>
</dbReference>
<dbReference type="GO" id="GO:0005741">
    <property type="term" value="C:mitochondrial outer membrane"/>
    <property type="evidence" value="ECO:0007669"/>
    <property type="project" value="TreeGrafter"/>
</dbReference>
<comment type="cofactor">
    <cofactor evidence="7">
        <name>[2Fe-2S] cluster</name>
        <dbReference type="ChEBI" id="CHEBI:190135"/>
    </cofactor>
    <text evidence="7">Binds 1 [2Fe-2S] cluster.</text>
</comment>
<dbReference type="InterPro" id="IPR045131">
    <property type="entry name" value="CISD1/2"/>
</dbReference>
<dbReference type="GO" id="GO:0005789">
    <property type="term" value="C:endoplasmic reticulum membrane"/>
    <property type="evidence" value="ECO:0007669"/>
    <property type="project" value="UniProtKB-SubCell"/>
</dbReference>
<dbReference type="AlphaFoldDB" id="A0A8D8TKV4"/>
<dbReference type="EMBL" id="HBUF01280548">
    <property type="protein sequence ID" value="CAG6687222.1"/>
    <property type="molecule type" value="Transcribed_RNA"/>
</dbReference>
<dbReference type="EMBL" id="HBUF01672908">
    <property type="protein sequence ID" value="CAG6790781.1"/>
    <property type="molecule type" value="Transcribed_RNA"/>
</dbReference>
<dbReference type="PANTHER" id="PTHR13680:SF5">
    <property type="entry name" value="CDGSH IRON-SULFUR DOMAIN-CONTAINING PROTEIN 1"/>
    <property type="match status" value="1"/>
</dbReference>
<comment type="similarity">
    <text evidence="2 7">Belongs to the CISD protein family. CISD2 subfamily.</text>
</comment>
<dbReference type="SMART" id="SM00704">
    <property type="entry name" value="ZnF_CDGSH"/>
    <property type="match status" value="1"/>
</dbReference>
<dbReference type="InterPro" id="IPR018967">
    <property type="entry name" value="FeS-contain_CDGSH-typ"/>
</dbReference>
<keyword evidence="6 7" id="KW-0411">Iron-sulfur</keyword>
<dbReference type="EMBL" id="HBUF01147060">
    <property type="protein sequence ID" value="CAG6647445.1"/>
    <property type="molecule type" value="Transcribed_RNA"/>
</dbReference>
<evidence type="ECO:0000256" key="1">
    <source>
        <dbReference type="ARBA" id="ARBA00004389"/>
    </source>
</evidence>
<name>A0A8D8TKV4_9HEMI</name>
<comment type="subcellular location">
    <subcellularLocation>
        <location evidence="1 7">Endoplasmic reticulum membrane</location>
        <topology evidence="1 7">Single-pass membrane protein</topology>
    </subcellularLocation>
</comment>
<reference evidence="9" key="1">
    <citation type="submission" date="2021-05" db="EMBL/GenBank/DDBJ databases">
        <authorList>
            <person name="Alioto T."/>
            <person name="Alioto T."/>
            <person name="Gomez Garrido J."/>
        </authorList>
    </citation>
    <scope>NUCLEOTIDE SEQUENCE</scope>
</reference>
<evidence type="ECO:0000256" key="7">
    <source>
        <dbReference type="RuleBase" id="RU369084"/>
    </source>
</evidence>
<evidence type="ECO:0000256" key="4">
    <source>
        <dbReference type="ARBA" id="ARBA00022723"/>
    </source>
</evidence>
<keyword evidence="3 7" id="KW-0001">2Fe-2S</keyword>
<dbReference type="GO" id="GO:0010506">
    <property type="term" value="P:regulation of autophagy"/>
    <property type="evidence" value="ECO:0007669"/>
    <property type="project" value="UniProtKB-UniRule"/>
</dbReference>
<proteinExistence type="inferred from homology"/>
<dbReference type="EMBL" id="HBUF01280547">
    <property type="protein sequence ID" value="CAG6687221.1"/>
    <property type="molecule type" value="Transcribed_RNA"/>
</dbReference>
<evidence type="ECO:0000256" key="5">
    <source>
        <dbReference type="ARBA" id="ARBA00023004"/>
    </source>
</evidence>
<keyword evidence="4 7" id="KW-0479">Metal-binding</keyword>
<dbReference type="Pfam" id="PF09360">
    <property type="entry name" value="zf-CDGSH"/>
    <property type="match status" value="1"/>
</dbReference>